<dbReference type="InterPro" id="IPR032675">
    <property type="entry name" value="LRR_dom_sf"/>
</dbReference>
<dbReference type="InterPro" id="IPR043313">
    <property type="entry name" value="LRMDA"/>
</dbReference>
<dbReference type="PROSITE" id="PS51450">
    <property type="entry name" value="LRR"/>
    <property type="match status" value="1"/>
</dbReference>
<protein>
    <submittedName>
        <fullName evidence="3">Uncharacterized protein</fullName>
    </submittedName>
</protein>
<dbReference type="Proteomes" id="UP000887575">
    <property type="component" value="Unassembled WGS sequence"/>
</dbReference>
<feature type="compositionally biased region" description="Pro residues" evidence="1">
    <location>
        <begin position="166"/>
        <end position="183"/>
    </location>
</feature>
<dbReference type="WBParaSite" id="MBELARI_LOCUS6038">
    <property type="protein sequence ID" value="MBELARI_LOCUS6038"/>
    <property type="gene ID" value="MBELARI_LOCUS6038"/>
</dbReference>
<dbReference type="PANTHER" id="PTHR46282">
    <property type="entry name" value="LEUCINE-RICH MELANOCYTE DIFFERENTIATION-ASSOCIATED PROTEIN"/>
    <property type="match status" value="1"/>
</dbReference>
<keyword evidence="2" id="KW-1185">Reference proteome</keyword>
<organism evidence="2 3">
    <name type="scientific">Mesorhabditis belari</name>
    <dbReference type="NCBI Taxonomy" id="2138241"/>
    <lineage>
        <taxon>Eukaryota</taxon>
        <taxon>Metazoa</taxon>
        <taxon>Ecdysozoa</taxon>
        <taxon>Nematoda</taxon>
        <taxon>Chromadorea</taxon>
        <taxon>Rhabditida</taxon>
        <taxon>Rhabditina</taxon>
        <taxon>Rhabditomorpha</taxon>
        <taxon>Rhabditoidea</taxon>
        <taxon>Rhabditidae</taxon>
        <taxon>Mesorhabditinae</taxon>
        <taxon>Mesorhabditis</taxon>
    </lineage>
</organism>
<name>A0AAF3FGM5_9BILA</name>
<dbReference type="AlphaFoldDB" id="A0AAF3FGM5"/>
<proteinExistence type="predicted"/>
<evidence type="ECO:0000256" key="1">
    <source>
        <dbReference type="SAM" id="MobiDB-lite"/>
    </source>
</evidence>
<dbReference type="SUPFAM" id="SSF52058">
    <property type="entry name" value="L domain-like"/>
    <property type="match status" value="1"/>
</dbReference>
<feature type="region of interest" description="Disordered" evidence="1">
    <location>
        <begin position="147"/>
        <end position="193"/>
    </location>
</feature>
<evidence type="ECO:0000313" key="2">
    <source>
        <dbReference type="Proteomes" id="UP000887575"/>
    </source>
</evidence>
<feature type="compositionally biased region" description="Low complexity" evidence="1">
    <location>
        <begin position="153"/>
        <end position="165"/>
    </location>
</feature>
<accession>A0AAF3FGM5</accession>
<sequence length="226" mass="25210">MIAAASVSSHQHARTQRARPIIDKKLRAIDISQQQLHTLPGAVIEKRLSLEHLIADGNNLNENALHIPRFPRLKTLSLNANKIRDVSLLLEHLQEACPNLEFLSLIGNPGWPHPIHSQGNDLGPYKKHRHLTARALPRLKFLDSAEVRRKASSRSSQSSLSSCATPSPPSTPEVTPPPSPLPDPIHKPSLHFNSRRCSEQSIVQSFETESLENSDLPYLINQLENF</sequence>
<reference evidence="3" key="1">
    <citation type="submission" date="2024-02" db="UniProtKB">
        <authorList>
            <consortium name="WormBaseParasite"/>
        </authorList>
    </citation>
    <scope>IDENTIFICATION</scope>
</reference>
<dbReference type="Gene3D" id="3.80.10.10">
    <property type="entry name" value="Ribonuclease Inhibitor"/>
    <property type="match status" value="1"/>
</dbReference>
<dbReference type="PANTHER" id="PTHR46282:SF2">
    <property type="entry name" value="LEUCINE-RICH MELANOCYTE DIFFERENTIATION-ASSOCIATED PROTEIN"/>
    <property type="match status" value="1"/>
</dbReference>
<dbReference type="InterPro" id="IPR001611">
    <property type="entry name" value="Leu-rich_rpt"/>
</dbReference>
<evidence type="ECO:0000313" key="3">
    <source>
        <dbReference type="WBParaSite" id="MBELARI_LOCUS6038"/>
    </source>
</evidence>